<feature type="DNA-binding region" description="HMG box" evidence="11">
    <location>
        <begin position="70"/>
        <end position="126"/>
    </location>
</feature>
<evidence type="ECO:0000256" key="4">
    <source>
        <dbReference type="ARBA" id="ARBA00012483"/>
    </source>
</evidence>
<dbReference type="Gene3D" id="1.10.30.10">
    <property type="entry name" value="High mobility group box domain"/>
    <property type="match status" value="1"/>
</dbReference>
<comment type="similarity">
    <text evidence="3">Belongs to the SINA (Seven in absentia) family.</text>
</comment>
<dbReference type="InterPro" id="IPR044286">
    <property type="entry name" value="SINL_plant"/>
</dbReference>
<dbReference type="InterPro" id="IPR009071">
    <property type="entry name" value="HMG_box_dom"/>
</dbReference>
<dbReference type="SUPFAM" id="SSF47095">
    <property type="entry name" value="HMG-box"/>
    <property type="match status" value="1"/>
</dbReference>
<dbReference type="CDD" id="cd00084">
    <property type="entry name" value="HMG-box_SF"/>
    <property type="match status" value="1"/>
</dbReference>
<proteinExistence type="inferred from homology"/>
<gene>
    <name evidence="15" type="ORF">CR513_58252</name>
</gene>
<evidence type="ECO:0000256" key="11">
    <source>
        <dbReference type="PROSITE-ProRule" id="PRU00267"/>
    </source>
</evidence>
<accession>A0A371EBF9</accession>
<evidence type="ECO:0000256" key="9">
    <source>
        <dbReference type="ARBA" id="ARBA00022833"/>
    </source>
</evidence>
<dbReference type="EC" id="2.3.2.27" evidence="4"/>
<evidence type="ECO:0000256" key="8">
    <source>
        <dbReference type="ARBA" id="ARBA00022786"/>
    </source>
</evidence>
<protein>
    <recommendedName>
        <fullName evidence="4">RING-type E3 ubiquitin transferase</fullName>
        <ecNumber evidence="4">2.3.2.27</ecNumber>
    </recommendedName>
</protein>
<organism evidence="15 16">
    <name type="scientific">Mucuna pruriens</name>
    <name type="common">Velvet bean</name>
    <name type="synonym">Dolichos pruriens</name>
    <dbReference type="NCBI Taxonomy" id="157652"/>
    <lineage>
        <taxon>Eukaryota</taxon>
        <taxon>Viridiplantae</taxon>
        <taxon>Streptophyta</taxon>
        <taxon>Embryophyta</taxon>
        <taxon>Tracheophyta</taxon>
        <taxon>Spermatophyta</taxon>
        <taxon>Magnoliopsida</taxon>
        <taxon>eudicotyledons</taxon>
        <taxon>Gunneridae</taxon>
        <taxon>Pentapetalae</taxon>
        <taxon>rosids</taxon>
        <taxon>fabids</taxon>
        <taxon>Fabales</taxon>
        <taxon>Fabaceae</taxon>
        <taxon>Papilionoideae</taxon>
        <taxon>50 kb inversion clade</taxon>
        <taxon>NPAAA clade</taxon>
        <taxon>indigoferoid/millettioid clade</taxon>
        <taxon>Phaseoleae</taxon>
        <taxon>Mucuna</taxon>
    </lineage>
</organism>
<comment type="caution">
    <text evidence="15">The sequence shown here is derived from an EMBL/GenBank/DDBJ whole genome shotgun (WGS) entry which is preliminary data.</text>
</comment>
<dbReference type="SUPFAM" id="SSF49599">
    <property type="entry name" value="TRAF domain-like"/>
    <property type="match status" value="1"/>
</dbReference>
<dbReference type="Pfam" id="PF00505">
    <property type="entry name" value="HMG_box"/>
    <property type="match status" value="1"/>
</dbReference>
<evidence type="ECO:0000256" key="6">
    <source>
        <dbReference type="ARBA" id="ARBA00022723"/>
    </source>
</evidence>
<dbReference type="GO" id="GO:0003677">
    <property type="term" value="F:DNA binding"/>
    <property type="evidence" value="ECO:0007669"/>
    <property type="project" value="UniProtKB-UniRule"/>
</dbReference>
<dbReference type="InterPro" id="IPR019557">
    <property type="entry name" value="AminoTfrase-like_pln_mobile"/>
</dbReference>
<evidence type="ECO:0000256" key="1">
    <source>
        <dbReference type="ARBA" id="ARBA00000900"/>
    </source>
</evidence>
<dbReference type="PANTHER" id="PTHR46632:SF13">
    <property type="entry name" value="RING-TYPE E3 UBIQUITIN TRANSFERASE"/>
    <property type="match status" value="1"/>
</dbReference>
<name>A0A371EBF9_MUCPR</name>
<dbReference type="STRING" id="157652.A0A371EBF9"/>
<dbReference type="GO" id="GO:0005634">
    <property type="term" value="C:nucleus"/>
    <property type="evidence" value="ECO:0007669"/>
    <property type="project" value="UniProtKB-UniRule"/>
</dbReference>
<dbReference type="GO" id="GO:0008270">
    <property type="term" value="F:zinc ion binding"/>
    <property type="evidence" value="ECO:0007669"/>
    <property type="project" value="UniProtKB-KW"/>
</dbReference>
<dbReference type="PROSITE" id="PS50118">
    <property type="entry name" value="HMG_BOX_2"/>
    <property type="match status" value="1"/>
</dbReference>
<dbReference type="Proteomes" id="UP000257109">
    <property type="component" value="Unassembled WGS sequence"/>
</dbReference>
<keyword evidence="5" id="KW-0808">Transferase</keyword>
<evidence type="ECO:0000256" key="12">
    <source>
        <dbReference type="PROSITE-ProRule" id="PRU00455"/>
    </source>
</evidence>
<keyword evidence="16" id="KW-1185">Reference proteome</keyword>
<evidence type="ECO:0000259" key="14">
    <source>
        <dbReference type="PROSITE" id="PS51081"/>
    </source>
</evidence>
<evidence type="ECO:0000256" key="5">
    <source>
        <dbReference type="ARBA" id="ARBA00022679"/>
    </source>
</evidence>
<dbReference type="InterPro" id="IPR036910">
    <property type="entry name" value="HMG_box_dom_sf"/>
</dbReference>
<keyword evidence="7 12" id="KW-0863">Zinc-finger</keyword>
<reference evidence="15" key="1">
    <citation type="submission" date="2018-05" db="EMBL/GenBank/DDBJ databases">
        <title>Draft genome of Mucuna pruriens seed.</title>
        <authorList>
            <person name="Nnadi N.E."/>
            <person name="Vos R."/>
            <person name="Hasami M.H."/>
            <person name="Devisetty U.K."/>
            <person name="Aguiy J.C."/>
        </authorList>
    </citation>
    <scope>NUCLEOTIDE SEQUENCE [LARGE SCALE GENOMIC DNA]</scope>
    <source>
        <strain evidence="15">JCA_2017</strain>
    </source>
</reference>
<dbReference type="AlphaFoldDB" id="A0A371EBF9"/>
<evidence type="ECO:0000256" key="3">
    <source>
        <dbReference type="ARBA" id="ARBA00009119"/>
    </source>
</evidence>
<dbReference type="Gene3D" id="3.30.40.10">
    <property type="entry name" value="Zinc/RING finger domain, C3HC4 (zinc finger)"/>
    <property type="match status" value="1"/>
</dbReference>
<sequence>MIHSGDVKAQSKRFHFSEERKNYSLALHRRQHRCDTTECEGHMMVNQRVEQHVMTEGQRKKKRRKTEVLVPRPACSWVYFSKEFIKEYIASHPESPGLKAATKAASNVWKSMSLEEKEKYAKHAREVWDGYLSSGAAPAPKPRKQTKLVTRCSPGRLFNVLQHLTPEQKEAVKNMGFGSLLGLRCRTLRRSLCLWLLERFDTTNCSLEICNVHVPLAPKDVETVLGLSASGKEVVNSGPEDLISDLRNSYKAINHGISVRILEERLATAEAGDDFKRSFVLYVLGTLLSPTARLDVSPSFLHFLTNMDIVHQYNWGKFLLDRLVREVSRFHQGKQRAVGGCLLFLQLFYYESTSLKGSSVPVPTIVPYLFSWGEEEIAEREKQEKELGGYGSGELASKKKCHHMEFPEYKDRPNGPPITPESTRIGHGPLRPESNEVMMPLPFIASLLACSQEHLKIFTFSVTNLFLQEDILTRTVLSGDVDLVAESIEAPCRNREYGCIETVDYMTSNNHEVTCIYSPCTCPLQDCNYVGSFEQLALHFSSKHWDSVRRFKYNHPLAISLQMDEQFLVLQAEEDGVLFLLNKGTETNGNTVMITCIGPSSSEERFIYEIVSCRGRSSLRLKSVAENFPGRMEDFPPVDFLFIPFNFLVSSAEINIDICIWNSTEHNVDL</sequence>
<feature type="non-terminal residue" evidence="15">
    <location>
        <position position="1"/>
    </location>
</feature>
<evidence type="ECO:0000259" key="13">
    <source>
        <dbReference type="PROSITE" id="PS50118"/>
    </source>
</evidence>
<dbReference type="GO" id="GO:0016567">
    <property type="term" value="P:protein ubiquitination"/>
    <property type="evidence" value="ECO:0007669"/>
    <property type="project" value="UniProtKB-UniPathway"/>
</dbReference>
<dbReference type="GO" id="GO:0061630">
    <property type="term" value="F:ubiquitin protein ligase activity"/>
    <property type="evidence" value="ECO:0007669"/>
    <property type="project" value="UniProtKB-EC"/>
</dbReference>
<evidence type="ECO:0000313" key="15">
    <source>
        <dbReference type="EMBL" id="RDX63334.1"/>
    </source>
</evidence>
<evidence type="ECO:0000313" key="16">
    <source>
        <dbReference type="Proteomes" id="UP000257109"/>
    </source>
</evidence>
<dbReference type="InterPro" id="IPR013083">
    <property type="entry name" value="Znf_RING/FYVE/PHD"/>
</dbReference>
<comment type="function">
    <text evidence="10">E3 ubiquitin-protein ligase that mediates ubiquitination and subsequent proteasomal degradation of target proteins. E3 ubiquitin ligases accept ubiquitin from an E2 ubiquitin-conjugating enzyme in the form of a thioester and then directly transfers the ubiquitin to targeted substrates. It probably triggers the ubiquitin-mediated degradation of different substrates.</text>
</comment>
<dbReference type="FunFam" id="3.30.40.10:FF:000041">
    <property type="entry name" value="E3 ubiquitin-protein ligase SINAT3"/>
    <property type="match status" value="1"/>
</dbReference>
<keyword evidence="8" id="KW-0833">Ubl conjugation pathway</keyword>
<keyword evidence="6" id="KW-0479">Metal-binding</keyword>
<keyword evidence="11" id="KW-0539">Nucleus</keyword>
<feature type="domain" description="HMG box" evidence="13">
    <location>
        <begin position="70"/>
        <end position="126"/>
    </location>
</feature>
<evidence type="ECO:0000256" key="2">
    <source>
        <dbReference type="ARBA" id="ARBA00004906"/>
    </source>
</evidence>
<dbReference type="OrthoDB" id="1395959at2759"/>
<comment type="catalytic activity">
    <reaction evidence="1">
        <text>S-ubiquitinyl-[E2 ubiquitin-conjugating enzyme]-L-cysteine + [acceptor protein]-L-lysine = [E2 ubiquitin-conjugating enzyme]-L-cysteine + N(6)-ubiquitinyl-[acceptor protein]-L-lysine.</text>
        <dbReference type="EC" id="2.3.2.27"/>
    </reaction>
</comment>
<feature type="domain" description="SIAH-type" evidence="14">
    <location>
        <begin position="487"/>
        <end position="545"/>
    </location>
</feature>
<evidence type="ECO:0000256" key="7">
    <source>
        <dbReference type="ARBA" id="ARBA00022771"/>
    </source>
</evidence>
<dbReference type="PROSITE" id="PS51081">
    <property type="entry name" value="ZF_SIAH"/>
    <property type="match status" value="1"/>
</dbReference>
<keyword evidence="11" id="KW-0238">DNA-binding</keyword>
<dbReference type="EMBL" id="QJKJ01014959">
    <property type="protein sequence ID" value="RDX63334.1"/>
    <property type="molecule type" value="Genomic_DNA"/>
</dbReference>
<dbReference type="InterPro" id="IPR013010">
    <property type="entry name" value="Znf_SIAH"/>
</dbReference>
<dbReference type="Pfam" id="PF10536">
    <property type="entry name" value="PMD"/>
    <property type="match status" value="1"/>
</dbReference>
<keyword evidence="9" id="KW-0862">Zinc</keyword>
<comment type="pathway">
    <text evidence="2">Protein modification; protein ubiquitination.</text>
</comment>
<dbReference type="UniPathway" id="UPA00143"/>
<evidence type="ECO:0000256" key="10">
    <source>
        <dbReference type="ARBA" id="ARBA00024004"/>
    </source>
</evidence>
<dbReference type="SMART" id="SM00398">
    <property type="entry name" value="HMG"/>
    <property type="match status" value="1"/>
</dbReference>
<dbReference type="PANTHER" id="PTHR46632">
    <property type="entry name" value="E3 UBIQUITIN-PROTEIN LIGASE SINA-LIKE 4"/>
    <property type="match status" value="1"/>
</dbReference>
<dbReference type="Pfam" id="PF21361">
    <property type="entry name" value="Sina_ZnF"/>
    <property type="match status" value="1"/>
</dbReference>